<gene>
    <name evidence="5" type="ORF">QQS21_005246</name>
</gene>
<dbReference type="PROSITE" id="PS51471">
    <property type="entry name" value="FE2OG_OXY"/>
    <property type="match status" value="1"/>
</dbReference>
<dbReference type="SUPFAM" id="SSF51197">
    <property type="entry name" value="Clavaminate synthase-like"/>
    <property type="match status" value="1"/>
</dbReference>
<accession>A0AAJ0CQ26</accession>
<feature type="domain" description="Fe2OG dioxygenase" evidence="4">
    <location>
        <begin position="216"/>
        <end position="328"/>
    </location>
</feature>
<sequence>MTTSEPTVQETTTLRIASANGFITRKILQTPPRDALPSEIPIIDIGPAFSERSADREAVAHEIRKAATNNGFFYITNHGIPESVLQEAYNAGLQFFRQDMETKMRSKSPDSNNFAGYFPPKSMEINPFEGKDVKEMFITRYDPRYDPDVADVGDIPEHVRKSFHYYDTPWEATLPRFKDAMIRYCQEGLKLTRTLMRSFALSLGLQEDYFDAKMQYPNINTNMNYYPPMPKAAPGDSGEGAKASAFGSHTDFQVFTVLWQDSIGGLQVLNREGQWINAPPIENTLIVNIADLLQRITNDLYVSSVHRAVNATSHERISMPLATGFGAHEVVSVANTCLGTEGKPKYDSITVEEWVTKRLDNMIRLRQQVGAQVA</sequence>
<dbReference type="GO" id="GO:0046872">
    <property type="term" value="F:metal ion binding"/>
    <property type="evidence" value="ECO:0007669"/>
    <property type="project" value="UniProtKB-KW"/>
</dbReference>
<evidence type="ECO:0000313" key="5">
    <source>
        <dbReference type="EMBL" id="KAK2600012.1"/>
    </source>
</evidence>
<dbReference type="Pfam" id="PF03171">
    <property type="entry name" value="2OG-FeII_Oxy"/>
    <property type="match status" value="1"/>
</dbReference>
<evidence type="ECO:0000256" key="2">
    <source>
        <dbReference type="ARBA" id="ARBA00022964"/>
    </source>
</evidence>
<dbReference type="EMBL" id="JASWJB010000085">
    <property type="protein sequence ID" value="KAK2600012.1"/>
    <property type="molecule type" value="Genomic_DNA"/>
</dbReference>
<comment type="similarity">
    <text evidence="1 3">Belongs to the iron/ascorbate-dependent oxidoreductase family.</text>
</comment>
<dbReference type="PANTHER" id="PTHR47990">
    <property type="entry name" value="2-OXOGLUTARATE (2OG) AND FE(II)-DEPENDENT OXYGENASE SUPERFAMILY PROTEIN-RELATED"/>
    <property type="match status" value="1"/>
</dbReference>
<dbReference type="InterPro" id="IPR050231">
    <property type="entry name" value="Iron_ascorbate_oxido_reductase"/>
</dbReference>
<keyword evidence="3" id="KW-0408">Iron</keyword>
<evidence type="ECO:0000256" key="1">
    <source>
        <dbReference type="ARBA" id="ARBA00008056"/>
    </source>
</evidence>
<keyword evidence="2" id="KW-0223">Dioxygenase</keyword>
<keyword evidence="3" id="KW-0560">Oxidoreductase</keyword>
<dbReference type="InterPro" id="IPR044861">
    <property type="entry name" value="IPNS-like_FE2OG_OXY"/>
</dbReference>
<evidence type="ECO:0000313" key="6">
    <source>
        <dbReference type="Proteomes" id="UP001251528"/>
    </source>
</evidence>
<keyword evidence="6" id="KW-1185">Reference proteome</keyword>
<dbReference type="InterPro" id="IPR027443">
    <property type="entry name" value="IPNS-like_sf"/>
</dbReference>
<evidence type="ECO:0000259" key="4">
    <source>
        <dbReference type="PROSITE" id="PS51471"/>
    </source>
</evidence>
<dbReference type="Gene3D" id="2.60.120.330">
    <property type="entry name" value="B-lactam Antibiotic, Isopenicillin N Synthase, Chain"/>
    <property type="match status" value="1"/>
</dbReference>
<dbReference type="GO" id="GO:0044283">
    <property type="term" value="P:small molecule biosynthetic process"/>
    <property type="evidence" value="ECO:0007669"/>
    <property type="project" value="UniProtKB-ARBA"/>
</dbReference>
<proteinExistence type="inferred from homology"/>
<reference evidence="5" key="1">
    <citation type="submission" date="2023-06" db="EMBL/GenBank/DDBJ databases">
        <title>Conoideocrella luteorostrata (Hypocreales: Clavicipitaceae), a potential biocontrol fungus for elongate hemlock scale in United States Christmas tree production areas.</title>
        <authorList>
            <person name="Barrett H."/>
            <person name="Lovett B."/>
            <person name="Macias A.M."/>
            <person name="Stajich J.E."/>
            <person name="Kasson M.T."/>
        </authorList>
    </citation>
    <scope>NUCLEOTIDE SEQUENCE</scope>
    <source>
        <strain evidence="5">ARSEF 14590</strain>
    </source>
</reference>
<comment type="caution">
    <text evidence="5">The sequence shown here is derived from an EMBL/GenBank/DDBJ whole genome shotgun (WGS) entry which is preliminary data.</text>
</comment>
<dbReference type="Proteomes" id="UP001251528">
    <property type="component" value="Unassembled WGS sequence"/>
</dbReference>
<organism evidence="5 6">
    <name type="scientific">Conoideocrella luteorostrata</name>
    <dbReference type="NCBI Taxonomy" id="1105319"/>
    <lineage>
        <taxon>Eukaryota</taxon>
        <taxon>Fungi</taxon>
        <taxon>Dikarya</taxon>
        <taxon>Ascomycota</taxon>
        <taxon>Pezizomycotina</taxon>
        <taxon>Sordariomycetes</taxon>
        <taxon>Hypocreomycetidae</taxon>
        <taxon>Hypocreales</taxon>
        <taxon>Clavicipitaceae</taxon>
        <taxon>Conoideocrella</taxon>
    </lineage>
</organism>
<keyword evidence="3" id="KW-0479">Metal-binding</keyword>
<dbReference type="Pfam" id="PF14226">
    <property type="entry name" value="DIOX_N"/>
    <property type="match status" value="1"/>
</dbReference>
<protein>
    <recommendedName>
        <fullName evidence="4">Fe2OG dioxygenase domain-containing protein</fullName>
    </recommendedName>
</protein>
<evidence type="ECO:0000256" key="3">
    <source>
        <dbReference type="RuleBase" id="RU003682"/>
    </source>
</evidence>
<dbReference type="PRINTS" id="PR00682">
    <property type="entry name" value="IPNSYNTHASE"/>
</dbReference>
<dbReference type="GO" id="GO:0051213">
    <property type="term" value="F:dioxygenase activity"/>
    <property type="evidence" value="ECO:0007669"/>
    <property type="project" value="UniProtKB-KW"/>
</dbReference>
<dbReference type="InterPro" id="IPR005123">
    <property type="entry name" value="Oxoglu/Fe-dep_dioxygenase_dom"/>
</dbReference>
<name>A0AAJ0CQ26_9HYPO</name>
<dbReference type="AlphaFoldDB" id="A0AAJ0CQ26"/>
<dbReference type="InterPro" id="IPR026992">
    <property type="entry name" value="DIOX_N"/>
</dbReference>